<feature type="chain" id="PRO_5044843234" evidence="1">
    <location>
        <begin position="17"/>
        <end position="206"/>
    </location>
</feature>
<keyword evidence="3" id="KW-1185">Reference proteome</keyword>
<comment type="caution">
    <text evidence="2">The sequence shown here is derived from an EMBL/GenBank/DDBJ whole genome shotgun (WGS) entry which is preliminary data.</text>
</comment>
<keyword evidence="1" id="KW-0732">Signal</keyword>
<dbReference type="AlphaFoldDB" id="A0ABD0UU37"/>
<dbReference type="Proteomes" id="UP001552299">
    <property type="component" value="Unassembled WGS sequence"/>
</dbReference>
<dbReference type="EMBL" id="JANQDX010000011">
    <property type="protein sequence ID" value="KAL0916229.1"/>
    <property type="molecule type" value="Genomic_DNA"/>
</dbReference>
<sequence>MTYLGVKLALMRLVLSDLYNLLKAYSRLNVWGNRFISLSGKLILLKSTFCSLPTFLSTHSLVPMGVLNDLDRIFYGTNKIIIKVSTMLHRKLYVKQEEWVIKECNQQLLKCYASPTWKILLDGDKFLHQIVRWKVSDGNCIITTKDAWILDKSIDRWPTFVAELDHERCMGCIKAAVVLRSRIGRSKSISALVSEKLIGNSVEDKN</sequence>
<feature type="signal peptide" evidence="1">
    <location>
        <begin position="1"/>
        <end position="16"/>
    </location>
</feature>
<evidence type="ECO:0000313" key="2">
    <source>
        <dbReference type="EMBL" id="KAL0916229.1"/>
    </source>
</evidence>
<protein>
    <submittedName>
        <fullName evidence="2">Uncharacterized protein</fullName>
    </submittedName>
</protein>
<evidence type="ECO:0000256" key="1">
    <source>
        <dbReference type="SAM" id="SignalP"/>
    </source>
</evidence>
<organism evidence="2 3">
    <name type="scientific">Dendrobium thyrsiflorum</name>
    <name type="common">Pinecone-like raceme dendrobium</name>
    <name type="synonym">Orchid</name>
    <dbReference type="NCBI Taxonomy" id="117978"/>
    <lineage>
        <taxon>Eukaryota</taxon>
        <taxon>Viridiplantae</taxon>
        <taxon>Streptophyta</taxon>
        <taxon>Embryophyta</taxon>
        <taxon>Tracheophyta</taxon>
        <taxon>Spermatophyta</taxon>
        <taxon>Magnoliopsida</taxon>
        <taxon>Liliopsida</taxon>
        <taxon>Asparagales</taxon>
        <taxon>Orchidaceae</taxon>
        <taxon>Epidendroideae</taxon>
        <taxon>Malaxideae</taxon>
        <taxon>Dendrobiinae</taxon>
        <taxon>Dendrobium</taxon>
    </lineage>
</organism>
<accession>A0ABD0UU37</accession>
<evidence type="ECO:0000313" key="3">
    <source>
        <dbReference type="Proteomes" id="UP001552299"/>
    </source>
</evidence>
<name>A0ABD0UU37_DENTH</name>
<gene>
    <name evidence="2" type="ORF">M5K25_013722</name>
</gene>
<reference evidence="2 3" key="1">
    <citation type="journal article" date="2024" name="Plant Biotechnol. J.">
        <title>Dendrobium thyrsiflorum genome and its molecular insights into genes involved in important horticultural traits.</title>
        <authorList>
            <person name="Chen B."/>
            <person name="Wang J.Y."/>
            <person name="Zheng P.J."/>
            <person name="Li K.L."/>
            <person name="Liang Y.M."/>
            <person name="Chen X.F."/>
            <person name="Zhang C."/>
            <person name="Zhao X."/>
            <person name="He X."/>
            <person name="Zhang G.Q."/>
            <person name="Liu Z.J."/>
            <person name="Xu Q."/>
        </authorList>
    </citation>
    <scope>NUCLEOTIDE SEQUENCE [LARGE SCALE GENOMIC DNA]</scope>
    <source>
        <strain evidence="2">GZMU011</strain>
    </source>
</reference>
<proteinExistence type="predicted"/>